<reference evidence="1 2" key="1">
    <citation type="submission" date="2022-03" db="EMBL/GenBank/DDBJ databases">
        <title>Pseudonocardia alaer sp. nov., a novel actinomycete isolated from reed forest soil.</title>
        <authorList>
            <person name="Wang L."/>
        </authorList>
    </citation>
    <scope>NUCLEOTIDE SEQUENCE [LARGE SCALE GENOMIC DNA]</scope>
    <source>
        <strain evidence="1 2">Y-16303</strain>
    </source>
</reference>
<gene>
    <name evidence="1" type="ORF">MMF94_37460</name>
</gene>
<organism evidence="1 2">
    <name type="scientific">Pseudonocardia alaniniphila</name>
    <dbReference type="NCBI Taxonomy" id="75291"/>
    <lineage>
        <taxon>Bacteria</taxon>
        <taxon>Bacillati</taxon>
        <taxon>Actinomycetota</taxon>
        <taxon>Actinomycetes</taxon>
        <taxon>Pseudonocardiales</taxon>
        <taxon>Pseudonocardiaceae</taxon>
        <taxon>Pseudonocardia</taxon>
    </lineage>
</organism>
<evidence type="ECO:0008006" key="3">
    <source>
        <dbReference type="Google" id="ProtNLM"/>
    </source>
</evidence>
<dbReference type="EMBL" id="JAKXMK010000043">
    <property type="protein sequence ID" value="MCH6171413.1"/>
    <property type="molecule type" value="Genomic_DNA"/>
</dbReference>
<accession>A0ABS9TSR5</accession>
<dbReference type="SUPFAM" id="SSF53213">
    <property type="entry name" value="LigB-like"/>
    <property type="match status" value="1"/>
</dbReference>
<proteinExistence type="predicted"/>
<name>A0ABS9TSR5_9PSEU</name>
<dbReference type="Proteomes" id="UP001299970">
    <property type="component" value="Unassembled WGS sequence"/>
</dbReference>
<dbReference type="Gene3D" id="3.40.830.10">
    <property type="entry name" value="LigB-like"/>
    <property type="match status" value="1"/>
</dbReference>
<comment type="caution">
    <text evidence="1">The sequence shown here is derived from an EMBL/GenBank/DDBJ whole genome shotgun (WGS) entry which is preliminary data.</text>
</comment>
<evidence type="ECO:0000313" key="1">
    <source>
        <dbReference type="EMBL" id="MCH6171413.1"/>
    </source>
</evidence>
<dbReference type="RefSeq" id="WP_241042219.1">
    <property type="nucleotide sequence ID" value="NZ_BAAAJF010000038.1"/>
</dbReference>
<sequence length="242" mass="23986">MLSLVAVVPEPPLLVPELATGAAAETAELRAACVGAAVCLGAASQRWIVVGADAGGRRTIRPPARGSFAGFGVDVTVQLDPASAAAPIDPELPLPLLIAGWMAAAAGVPAGIRGELVAPGETPASCAALGAALAAEAVADPEPVGLLVVGDGAATHSERLPGLLDERAGPFDAAVAAALRDADTDVLAHLDAGLATALLAAGRAPWQVLAAAAAGGRWRGELLHSSIPYGVAYHVAVWAPLR</sequence>
<evidence type="ECO:0000313" key="2">
    <source>
        <dbReference type="Proteomes" id="UP001299970"/>
    </source>
</evidence>
<keyword evidence="2" id="KW-1185">Reference proteome</keyword>
<protein>
    <recommendedName>
        <fullName evidence="3">Catalytic LigB subunit of aromatic ring-opening dioxygenase</fullName>
    </recommendedName>
</protein>